<organism evidence="1 2">
    <name type="scientific">Lederbergia citrea</name>
    <dbReference type="NCBI Taxonomy" id="2833581"/>
    <lineage>
        <taxon>Bacteria</taxon>
        <taxon>Bacillati</taxon>
        <taxon>Bacillota</taxon>
        <taxon>Bacilli</taxon>
        <taxon>Bacillales</taxon>
        <taxon>Bacillaceae</taxon>
        <taxon>Lederbergia</taxon>
    </lineage>
</organism>
<dbReference type="Proteomes" id="UP000676456">
    <property type="component" value="Unassembled WGS sequence"/>
</dbReference>
<dbReference type="NCBIfam" id="TIGR00099">
    <property type="entry name" value="Cof-subfamily"/>
    <property type="match status" value="1"/>
</dbReference>
<dbReference type="InterPro" id="IPR036412">
    <property type="entry name" value="HAD-like_sf"/>
</dbReference>
<dbReference type="PANTHER" id="PTHR10000">
    <property type="entry name" value="PHOSPHOSERINE PHOSPHATASE"/>
    <property type="match status" value="1"/>
</dbReference>
<accession>A0A942UL36</accession>
<gene>
    <name evidence="1" type="ORF">KHA91_00450</name>
</gene>
<dbReference type="EMBL" id="JAGYPN010000001">
    <property type="protein sequence ID" value="MBS4221222.1"/>
    <property type="molecule type" value="Genomic_DNA"/>
</dbReference>
<dbReference type="RefSeq" id="WP_213096273.1">
    <property type="nucleotide sequence ID" value="NZ_JAGYPH010000001.1"/>
</dbReference>
<dbReference type="Pfam" id="PF08282">
    <property type="entry name" value="Hydrolase_3"/>
    <property type="match status" value="1"/>
</dbReference>
<keyword evidence="2" id="KW-1185">Reference proteome</keyword>
<dbReference type="Gene3D" id="3.30.1240.10">
    <property type="match status" value="1"/>
</dbReference>
<dbReference type="CDD" id="cd07516">
    <property type="entry name" value="HAD_Pase"/>
    <property type="match status" value="1"/>
</dbReference>
<name>A0A942UL36_9BACI</name>
<protein>
    <submittedName>
        <fullName evidence="1">HAD family phosphatase</fullName>
    </submittedName>
</protein>
<dbReference type="AlphaFoldDB" id="A0A942UL36"/>
<dbReference type="InterPro" id="IPR006379">
    <property type="entry name" value="HAD-SF_hydro_IIB"/>
</dbReference>
<comment type="caution">
    <text evidence="1">The sequence shown here is derived from an EMBL/GenBank/DDBJ whole genome shotgun (WGS) entry which is preliminary data.</text>
</comment>
<dbReference type="GO" id="GO:0000287">
    <property type="term" value="F:magnesium ion binding"/>
    <property type="evidence" value="ECO:0007669"/>
    <property type="project" value="TreeGrafter"/>
</dbReference>
<sequence length="288" mass="32223">MVYKLLALNIDGTLLQDNGRINKMTREAIEYAKKKGISVILTTSRNFPSAKRVAKTLKIDEYIVSHQGGYIGKEWKKPIFVNRIHEQISSEIVSLLESFPCQIKLVHEQFSLGNKVKLPENMMAKVVFQPSGKFSYSEQYVDVLSDRLLDSPVSPPKIEALFEHTADFADAKKAITEMYDEVDCIDSGSLKLEIVAAGVSKLNGVKLVCERLGILPYEVVAIGAGMDDLPLVKWAGLGVSMGNAPIEVKQAANWNTRSNNDNGVAYMVKEHFRKQYKLEFLKKINVLK</sequence>
<dbReference type="Gene3D" id="3.40.50.1000">
    <property type="entry name" value="HAD superfamily/HAD-like"/>
    <property type="match status" value="1"/>
</dbReference>
<dbReference type="GO" id="GO:0016791">
    <property type="term" value="F:phosphatase activity"/>
    <property type="evidence" value="ECO:0007669"/>
    <property type="project" value="TreeGrafter"/>
</dbReference>
<reference evidence="1 2" key="1">
    <citation type="submission" date="2021-05" db="EMBL/GenBank/DDBJ databases">
        <title>Novel Bacillus species.</title>
        <authorList>
            <person name="Liu G."/>
        </authorList>
    </citation>
    <scope>NUCLEOTIDE SEQUENCE [LARGE SCALE GENOMIC DNA]</scope>
    <source>
        <strain evidence="1 2">FJAT-49682</strain>
    </source>
</reference>
<dbReference type="InterPro" id="IPR000150">
    <property type="entry name" value="Cof"/>
</dbReference>
<dbReference type="PANTHER" id="PTHR10000:SF50">
    <property type="entry name" value="STRESS RESPONSE PROTEIN YHAX"/>
    <property type="match status" value="1"/>
</dbReference>
<dbReference type="GO" id="GO:0005829">
    <property type="term" value="C:cytosol"/>
    <property type="evidence" value="ECO:0007669"/>
    <property type="project" value="TreeGrafter"/>
</dbReference>
<dbReference type="NCBIfam" id="TIGR01484">
    <property type="entry name" value="HAD-SF-IIB"/>
    <property type="match status" value="1"/>
</dbReference>
<evidence type="ECO:0000313" key="1">
    <source>
        <dbReference type="EMBL" id="MBS4221222.1"/>
    </source>
</evidence>
<proteinExistence type="predicted"/>
<dbReference type="InterPro" id="IPR023214">
    <property type="entry name" value="HAD_sf"/>
</dbReference>
<evidence type="ECO:0000313" key="2">
    <source>
        <dbReference type="Proteomes" id="UP000676456"/>
    </source>
</evidence>
<dbReference type="SUPFAM" id="SSF56784">
    <property type="entry name" value="HAD-like"/>
    <property type="match status" value="1"/>
</dbReference>